<dbReference type="OrthoDB" id="203834at2157"/>
<dbReference type="STRING" id="660517.SAMN04487946_10826"/>
<dbReference type="SUPFAM" id="SSF159713">
    <property type="entry name" value="Dhaf3308-like"/>
    <property type="match status" value="1"/>
</dbReference>
<dbReference type="Pfam" id="PF04016">
    <property type="entry name" value="DUF364"/>
    <property type="match status" value="1"/>
</dbReference>
<feature type="domain" description="Putative heavy-metal chelation" evidence="1">
    <location>
        <begin position="114"/>
        <end position="249"/>
    </location>
</feature>
<organism evidence="2 3">
    <name type="scientific">Halobellus clavatus</name>
    <dbReference type="NCBI Taxonomy" id="660517"/>
    <lineage>
        <taxon>Archaea</taxon>
        <taxon>Methanobacteriati</taxon>
        <taxon>Methanobacteriota</taxon>
        <taxon>Stenosarchaea group</taxon>
        <taxon>Halobacteria</taxon>
        <taxon>Halobacteriales</taxon>
        <taxon>Haloferacaceae</taxon>
        <taxon>Halobellus</taxon>
    </lineage>
</organism>
<name>A0A1H3HSB6_9EURY</name>
<dbReference type="EMBL" id="FNPB01000008">
    <property type="protein sequence ID" value="SDY18332.1"/>
    <property type="molecule type" value="Genomic_DNA"/>
</dbReference>
<dbReference type="Gene3D" id="3.40.50.11590">
    <property type="match status" value="1"/>
</dbReference>
<gene>
    <name evidence="2" type="ORF">SAMN04487946_10826</name>
</gene>
<dbReference type="RefSeq" id="WP_089767505.1">
    <property type="nucleotide sequence ID" value="NZ_FNPB01000008.1"/>
</dbReference>
<sequence length="278" mass="28706">MSEVLRAAIDRLRSAGRAETAALEEITIGPRAMLVELREGDGATAAGLAHRPPGDPPERADRDVTALLSAATDSGAESIRSDRALGIATANALSASQIDWRRGDPMALLDPDVERITTVGLFGPAFRKFDGVEVRVVERDPVGEPPDPPGVDVRTFTPDAADAAMASAEVVFVTGSAFVYGGVDRYLDAAPDEATVVVIGATASFLPEPLFDAGVDVVAGASVSDVASVRAGVSDGACGTDLHDNGVEKVYVAASQPAGVQLETTNTTETTDGGRYDL</sequence>
<keyword evidence="3" id="KW-1185">Reference proteome</keyword>
<dbReference type="AlphaFoldDB" id="A0A1H3HSB6"/>
<proteinExistence type="predicted"/>
<dbReference type="InterPro" id="IPR007161">
    <property type="entry name" value="DUF364"/>
</dbReference>
<evidence type="ECO:0000313" key="2">
    <source>
        <dbReference type="EMBL" id="SDY18332.1"/>
    </source>
</evidence>
<evidence type="ECO:0000259" key="1">
    <source>
        <dbReference type="Pfam" id="PF04016"/>
    </source>
</evidence>
<dbReference type="Proteomes" id="UP000199170">
    <property type="component" value="Unassembled WGS sequence"/>
</dbReference>
<evidence type="ECO:0000313" key="3">
    <source>
        <dbReference type="Proteomes" id="UP000199170"/>
    </source>
</evidence>
<protein>
    <recommendedName>
        <fullName evidence="1">Putative heavy-metal chelation domain-containing protein</fullName>
    </recommendedName>
</protein>
<reference evidence="3" key="1">
    <citation type="submission" date="2016-10" db="EMBL/GenBank/DDBJ databases">
        <authorList>
            <person name="Varghese N."/>
            <person name="Submissions S."/>
        </authorList>
    </citation>
    <scope>NUCLEOTIDE SEQUENCE [LARGE SCALE GENOMIC DNA]</scope>
    <source>
        <strain evidence="3">CGMCC 1.10118</strain>
    </source>
</reference>
<accession>A0A1H3HSB6</accession>